<dbReference type="RefSeq" id="WP_008217900.1">
    <property type="nucleotide sequence ID" value="NZ_BAFK01000001.1"/>
</dbReference>
<proteinExistence type="inferred from homology"/>
<evidence type="ECO:0000313" key="15">
    <source>
        <dbReference type="Proteomes" id="UP000004374"/>
    </source>
</evidence>
<evidence type="ECO:0000256" key="2">
    <source>
        <dbReference type="ARBA" id="ARBA00005810"/>
    </source>
</evidence>
<evidence type="ECO:0000256" key="10">
    <source>
        <dbReference type="ARBA" id="ARBA00029409"/>
    </source>
</evidence>
<evidence type="ECO:0000256" key="5">
    <source>
        <dbReference type="ARBA" id="ARBA00022679"/>
    </source>
</evidence>
<evidence type="ECO:0000256" key="7">
    <source>
        <dbReference type="ARBA" id="ARBA00022777"/>
    </source>
</evidence>
<dbReference type="GO" id="GO:0046656">
    <property type="term" value="P:folic acid biosynthetic process"/>
    <property type="evidence" value="ECO:0007669"/>
    <property type="project" value="UniProtKB-KW"/>
</dbReference>
<evidence type="ECO:0000256" key="1">
    <source>
        <dbReference type="ARBA" id="ARBA00005051"/>
    </source>
</evidence>
<dbReference type="OrthoDB" id="9808041at2"/>
<dbReference type="PANTHER" id="PTHR43071">
    <property type="entry name" value="2-AMINO-4-HYDROXY-6-HYDROXYMETHYLDIHYDROPTERIDINE PYROPHOSPHOKINASE"/>
    <property type="match status" value="1"/>
</dbReference>
<evidence type="ECO:0000313" key="14">
    <source>
        <dbReference type="EMBL" id="GAB57277.1"/>
    </source>
</evidence>
<protein>
    <recommendedName>
        <fullName evidence="4">2-amino-4-hydroxy-6-hydroxymethyldihydropteridine pyrophosphokinase</fullName>
        <ecNumber evidence="3">2.7.6.3</ecNumber>
    </recommendedName>
    <alternativeName>
        <fullName evidence="11">6-hydroxymethyl-7,8-dihydropterin pyrophosphokinase</fullName>
    </alternativeName>
    <alternativeName>
        <fullName evidence="12">7,8-dihydro-6-hydroxymethylpterin-pyrophosphokinase</fullName>
    </alternativeName>
</protein>
<feature type="domain" description="7,8-dihydro-6-hydroxymethylpterin-pyrophosphokinase" evidence="13">
    <location>
        <begin position="103"/>
        <end position="114"/>
    </location>
</feature>
<keyword evidence="15" id="KW-1185">Reference proteome</keyword>
<keyword evidence="9" id="KW-0289">Folate biosynthesis</keyword>
<dbReference type="GO" id="GO:0003848">
    <property type="term" value="F:2-amino-4-hydroxy-6-hydroxymethyldihydropteridine diphosphokinase activity"/>
    <property type="evidence" value="ECO:0007669"/>
    <property type="project" value="UniProtKB-EC"/>
</dbReference>
<name>I1DT99_9GAMM</name>
<dbReference type="InterPro" id="IPR035907">
    <property type="entry name" value="Hppk_sf"/>
</dbReference>
<comment type="pathway">
    <text evidence="1">Cofactor biosynthesis; tetrahydrofolate biosynthesis; 2-amino-4-hydroxy-6-hydroxymethyl-7,8-dihydropteridine diphosphate from 7,8-dihydroneopterin triphosphate: step 4/4.</text>
</comment>
<dbReference type="STRING" id="562729.RNAN_0240"/>
<dbReference type="Proteomes" id="UP000004374">
    <property type="component" value="Unassembled WGS sequence"/>
</dbReference>
<evidence type="ECO:0000256" key="9">
    <source>
        <dbReference type="ARBA" id="ARBA00022909"/>
    </source>
</evidence>
<comment type="function">
    <text evidence="10">Catalyzes the transfer of pyrophosphate from adenosine triphosphate (ATP) to 6-hydroxymethyl-7,8-dihydropterin, an enzymatic step in folate biosynthesis pathway.</text>
</comment>
<comment type="caution">
    <text evidence="14">The sequence shown here is derived from an EMBL/GenBank/DDBJ whole genome shotgun (WGS) entry which is preliminary data.</text>
</comment>
<evidence type="ECO:0000256" key="11">
    <source>
        <dbReference type="ARBA" id="ARBA00029766"/>
    </source>
</evidence>
<keyword evidence="8" id="KW-0067">ATP-binding</keyword>
<dbReference type="CDD" id="cd00483">
    <property type="entry name" value="HPPK"/>
    <property type="match status" value="1"/>
</dbReference>
<dbReference type="FunFam" id="3.30.70.560:FF:000001">
    <property type="entry name" value="2-amino-4-hydroxy-6-hydroxymethyldihydropteridine pyrophosphokinase"/>
    <property type="match status" value="1"/>
</dbReference>
<comment type="similarity">
    <text evidence="2">Belongs to the HPPK family.</text>
</comment>
<evidence type="ECO:0000256" key="4">
    <source>
        <dbReference type="ARBA" id="ARBA00016218"/>
    </source>
</evidence>
<sequence>MAQIPSQKRSKTRSEVRCYIGLGANLANPVQQLELAIAALHQVPLSRLVAVSSLYGSKPMGPQDQPDYVNAVAALDTTLLPEQLLDALQRIEQNQGRQRKAERWGPRTLDLDILLYGEQIINTERLTVPHYGLKQREFVLYPLAEIAAELQLPDGTVLSSLLEQVALNGLQKLHSSCS</sequence>
<evidence type="ECO:0000259" key="13">
    <source>
        <dbReference type="PROSITE" id="PS00794"/>
    </source>
</evidence>
<keyword evidence="7 14" id="KW-0418">Kinase</keyword>
<dbReference type="PROSITE" id="PS00794">
    <property type="entry name" value="HPPK"/>
    <property type="match status" value="1"/>
</dbReference>
<keyword evidence="6" id="KW-0547">Nucleotide-binding</keyword>
<dbReference type="EC" id="2.7.6.3" evidence="3"/>
<dbReference type="GO" id="GO:0005524">
    <property type="term" value="F:ATP binding"/>
    <property type="evidence" value="ECO:0007669"/>
    <property type="project" value="UniProtKB-KW"/>
</dbReference>
<evidence type="ECO:0000256" key="3">
    <source>
        <dbReference type="ARBA" id="ARBA00013253"/>
    </source>
</evidence>
<dbReference type="AlphaFoldDB" id="I1DT99"/>
<dbReference type="NCBIfam" id="TIGR01498">
    <property type="entry name" value="folK"/>
    <property type="match status" value="1"/>
</dbReference>
<dbReference type="UniPathway" id="UPA00077">
    <property type="reaction ID" value="UER00155"/>
</dbReference>
<dbReference type="Pfam" id="PF01288">
    <property type="entry name" value="HPPK"/>
    <property type="match status" value="1"/>
</dbReference>
<dbReference type="PANTHER" id="PTHR43071:SF1">
    <property type="entry name" value="2-AMINO-4-HYDROXY-6-HYDROXYMETHYLDIHYDROPTERIDINE PYROPHOSPHOKINASE"/>
    <property type="match status" value="1"/>
</dbReference>
<dbReference type="EMBL" id="BAFK01000001">
    <property type="protein sequence ID" value="GAB57277.1"/>
    <property type="molecule type" value="Genomic_DNA"/>
</dbReference>
<organism evidence="14 15">
    <name type="scientific">Rheinheimera nanhaiensis E407-8</name>
    <dbReference type="NCBI Taxonomy" id="562729"/>
    <lineage>
        <taxon>Bacteria</taxon>
        <taxon>Pseudomonadati</taxon>
        <taxon>Pseudomonadota</taxon>
        <taxon>Gammaproteobacteria</taxon>
        <taxon>Chromatiales</taxon>
        <taxon>Chromatiaceae</taxon>
        <taxon>Rheinheimera</taxon>
    </lineage>
</organism>
<dbReference type="SUPFAM" id="SSF55083">
    <property type="entry name" value="6-hydroxymethyl-7,8-dihydropterin pyrophosphokinase, HPPK"/>
    <property type="match status" value="1"/>
</dbReference>
<gene>
    <name evidence="14" type="primary">folK</name>
    <name evidence="14" type="ORF">RNAN_0240</name>
</gene>
<dbReference type="GO" id="GO:0046654">
    <property type="term" value="P:tetrahydrofolate biosynthetic process"/>
    <property type="evidence" value="ECO:0007669"/>
    <property type="project" value="UniProtKB-UniPathway"/>
</dbReference>
<accession>I1DT99</accession>
<evidence type="ECO:0000256" key="6">
    <source>
        <dbReference type="ARBA" id="ARBA00022741"/>
    </source>
</evidence>
<dbReference type="InterPro" id="IPR000550">
    <property type="entry name" value="Hppk"/>
</dbReference>
<reference evidence="14 15" key="1">
    <citation type="journal article" date="2012" name="J. Bacteriol.">
        <title>Genome Sequence of the Protease-Producing Bacterium Rheinheimera nanhaiensis E407-8T, Isolated from Deep-Sea Sediment of the South China Sea.</title>
        <authorList>
            <person name="Zhang X.-Y."/>
            <person name="Zhang Y.-J."/>
            <person name="Qin Q.-L."/>
            <person name="Xie B.-B."/>
            <person name="Chen X.-L."/>
            <person name="Zhou B.-C."/>
            <person name="Zhang Y.-Z."/>
        </authorList>
    </citation>
    <scope>NUCLEOTIDE SEQUENCE [LARGE SCALE GENOMIC DNA]</scope>
    <source>
        <strain evidence="14 15">E407-8</strain>
    </source>
</reference>
<keyword evidence="5 14" id="KW-0808">Transferase</keyword>
<evidence type="ECO:0000256" key="8">
    <source>
        <dbReference type="ARBA" id="ARBA00022840"/>
    </source>
</evidence>
<dbReference type="Gene3D" id="3.30.70.560">
    <property type="entry name" value="7,8-Dihydro-6-hydroxymethylpterin-pyrophosphokinase HPPK"/>
    <property type="match status" value="1"/>
</dbReference>
<dbReference type="GO" id="GO:0016301">
    <property type="term" value="F:kinase activity"/>
    <property type="evidence" value="ECO:0007669"/>
    <property type="project" value="UniProtKB-KW"/>
</dbReference>
<evidence type="ECO:0000256" key="12">
    <source>
        <dbReference type="ARBA" id="ARBA00033413"/>
    </source>
</evidence>